<name>A0A8J2LPH7_9HEXA</name>
<reference evidence="1" key="1">
    <citation type="submission" date="2021-06" db="EMBL/GenBank/DDBJ databases">
        <authorList>
            <person name="Hodson N. C."/>
            <person name="Mongue J. A."/>
            <person name="Jaron S. K."/>
        </authorList>
    </citation>
    <scope>NUCLEOTIDE SEQUENCE</scope>
</reference>
<dbReference type="Proteomes" id="UP000708208">
    <property type="component" value="Unassembled WGS sequence"/>
</dbReference>
<gene>
    <name evidence="1" type="ORF">AFUS01_LOCUS43570</name>
</gene>
<protein>
    <submittedName>
        <fullName evidence="1">Uncharacterized protein</fullName>
    </submittedName>
</protein>
<evidence type="ECO:0000313" key="1">
    <source>
        <dbReference type="EMBL" id="CAG7834022.1"/>
    </source>
</evidence>
<sequence>MSEKRTVVKNILIKYLSPDLEELRKGLKIRSIANIEDIIECMISSCVEQIEFIMFLESILEVIENGDDECGSPTIQDLLETDDTISNMDTLTSDASHYTGDESSLNFTSFEARLAPFSKNLFPTSTPIPDGITICETPNESAMSILSARSVYRSCME</sequence>
<proteinExistence type="predicted"/>
<organism evidence="1 2">
    <name type="scientific">Allacma fusca</name>
    <dbReference type="NCBI Taxonomy" id="39272"/>
    <lineage>
        <taxon>Eukaryota</taxon>
        <taxon>Metazoa</taxon>
        <taxon>Ecdysozoa</taxon>
        <taxon>Arthropoda</taxon>
        <taxon>Hexapoda</taxon>
        <taxon>Collembola</taxon>
        <taxon>Symphypleona</taxon>
        <taxon>Sminthuridae</taxon>
        <taxon>Allacma</taxon>
    </lineage>
</organism>
<comment type="caution">
    <text evidence="1">The sequence shown here is derived from an EMBL/GenBank/DDBJ whole genome shotgun (WGS) entry which is preliminary data.</text>
</comment>
<dbReference type="AlphaFoldDB" id="A0A8J2LPH7"/>
<keyword evidence="2" id="KW-1185">Reference proteome</keyword>
<evidence type="ECO:0000313" key="2">
    <source>
        <dbReference type="Proteomes" id="UP000708208"/>
    </source>
</evidence>
<dbReference type="EMBL" id="CAJVCH010570088">
    <property type="protein sequence ID" value="CAG7834022.1"/>
    <property type="molecule type" value="Genomic_DNA"/>
</dbReference>
<accession>A0A8J2LPH7</accession>